<dbReference type="EC" id="7.-.-.-" evidence="10"/>
<feature type="transmembrane region" description="Helical" evidence="10">
    <location>
        <begin position="292"/>
        <end position="309"/>
    </location>
</feature>
<reference evidence="12" key="1">
    <citation type="journal article" date="2019" name="J. Bacteriol.">
        <title>A Mutagenic Screen Identifies a TonB-Dependent Receptor Required for the Lanthanide Metal Switch in the Type I Methanotroph 'Methylotuvimicrobium buryatense' 5GB1C.</title>
        <authorList>
            <person name="Groom J.D."/>
            <person name="Ford S.M."/>
            <person name="Pesesky M.W."/>
            <person name="Lidstrom M.E."/>
        </authorList>
    </citation>
    <scope>NUCLEOTIDE SEQUENCE [LARGE SCALE GENOMIC DNA]</scope>
    <source>
        <strain evidence="12">5GB1C</strain>
    </source>
</reference>
<gene>
    <name evidence="11" type="primary">rsxD</name>
    <name evidence="10" type="synonym">rnfD</name>
    <name evidence="11" type="ORF">EQU24_02605</name>
</gene>
<comment type="cofactor">
    <cofactor evidence="10">
        <name>FMN</name>
        <dbReference type="ChEBI" id="CHEBI:58210"/>
    </cofactor>
</comment>
<dbReference type="PANTHER" id="PTHR30578">
    <property type="entry name" value="ELECTRON TRANSPORT COMPLEX PROTEIN RNFD"/>
    <property type="match status" value="1"/>
</dbReference>
<dbReference type="EMBL" id="CP035467">
    <property type="protein sequence ID" value="QCW81267.1"/>
    <property type="molecule type" value="Genomic_DNA"/>
</dbReference>
<comment type="function">
    <text evidence="10">Part of a membrane-bound complex that couples electron transfer with translocation of ions across the membrane.</text>
</comment>
<evidence type="ECO:0000313" key="12">
    <source>
        <dbReference type="Proteomes" id="UP000305881"/>
    </source>
</evidence>
<evidence type="ECO:0000256" key="10">
    <source>
        <dbReference type="HAMAP-Rule" id="MF_00462"/>
    </source>
</evidence>
<dbReference type="Pfam" id="PF03116">
    <property type="entry name" value="NQR2_RnfD_RnfE"/>
    <property type="match status" value="1"/>
</dbReference>
<keyword evidence="7 10" id="KW-0249">Electron transport</keyword>
<keyword evidence="6 10" id="KW-1278">Translocase</keyword>
<keyword evidence="3 10" id="KW-0285">Flavoprotein</keyword>
<dbReference type="HAMAP" id="MF_00462">
    <property type="entry name" value="RsxD_RnfD"/>
    <property type="match status" value="1"/>
</dbReference>
<dbReference type="RefSeq" id="WP_017840991.1">
    <property type="nucleotide sequence ID" value="NZ_CP035467.1"/>
</dbReference>
<dbReference type="GO" id="GO:0005886">
    <property type="term" value="C:plasma membrane"/>
    <property type="evidence" value="ECO:0007669"/>
    <property type="project" value="UniProtKB-SubCell"/>
</dbReference>
<sequence length="343" mass="36835">MKFSTVMSPHLQPVNSVDRVMLQVLLALIPGIAAMTWFFGIGVLINITLAVVVALLAEASILGLRGRPIGSTLKDLSAVVTAVLLAISLPVIAPWWITVVGILFAIVIAKHLYGGLGYNPFNPAMAGYVLLLVSFPMQMTAWLAPIELGSVALNEVDWLKLIFLEQLPANIEFDVITMATPLDSVRTQLGLGRSVPEIKTDSVFGLLAGKGWEWVAGGYLLGGLWLLWRKIIGWQIPVGLLLGLGLFASICYAIDSNQFALPSFHLVAGATMLGAFFIATDPVTAATSVNGRIIYGLLIGSLVYIIRVWGGYPDAMAFAVLLGNLTAPAIDYFTRPRVFGQKA</sequence>
<dbReference type="GO" id="GO:0022900">
    <property type="term" value="P:electron transport chain"/>
    <property type="evidence" value="ECO:0007669"/>
    <property type="project" value="UniProtKB-UniRule"/>
</dbReference>
<feature type="transmembrane region" description="Helical" evidence="10">
    <location>
        <begin position="125"/>
        <end position="144"/>
    </location>
</feature>
<evidence type="ECO:0000256" key="1">
    <source>
        <dbReference type="ARBA" id="ARBA00022448"/>
    </source>
</evidence>
<keyword evidence="1 10" id="KW-0813">Transport</keyword>
<dbReference type="GO" id="GO:0055085">
    <property type="term" value="P:transmembrane transport"/>
    <property type="evidence" value="ECO:0007669"/>
    <property type="project" value="InterPro"/>
</dbReference>
<dbReference type="KEGG" id="mbur:EQU24_02605"/>
<feature type="transmembrane region" description="Helical" evidence="10">
    <location>
        <begin position="95"/>
        <end position="113"/>
    </location>
</feature>
<dbReference type="STRING" id="675511.GCA_000341735_02482"/>
<evidence type="ECO:0000256" key="7">
    <source>
        <dbReference type="ARBA" id="ARBA00022982"/>
    </source>
</evidence>
<evidence type="ECO:0000313" key="11">
    <source>
        <dbReference type="EMBL" id="QCW81267.1"/>
    </source>
</evidence>
<keyword evidence="10" id="KW-1003">Cell membrane</keyword>
<keyword evidence="10" id="KW-0997">Cell inner membrane</keyword>
<keyword evidence="5 10" id="KW-0812">Transmembrane</keyword>
<comment type="similarity">
    <text evidence="10">Belongs to the NqrB/RnfD family.</text>
</comment>
<keyword evidence="2 10" id="KW-0597">Phosphoprotein</keyword>
<feature type="transmembrane region" description="Helical" evidence="10">
    <location>
        <begin position="45"/>
        <end position="64"/>
    </location>
</feature>
<keyword evidence="9 10" id="KW-0472">Membrane</keyword>
<evidence type="ECO:0000256" key="4">
    <source>
        <dbReference type="ARBA" id="ARBA00022643"/>
    </source>
</evidence>
<comment type="subcellular location">
    <subcellularLocation>
        <location evidence="10">Cell inner membrane</location>
        <topology evidence="10">Multi-pass membrane protein</topology>
    </subcellularLocation>
</comment>
<evidence type="ECO:0000256" key="8">
    <source>
        <dbReference type="ARBA" id="ARBA00022989"/>
    </source>
</evidence>
<evidence type="ECO:0000256" key="5">
    <source>
        <dbReference type="ARBA" id="ARBA00022692"/>
    </source>
</evidence>
<keyword evidence="12" id="KW-1185">Reference proteome</keyword>
<dbReference type="NCBIfam" id="TIGR01946">
    <property type="entry name" value="rnfD"/>
    <property type="match status" value="1"/>
</dbReference>
<dbReference type="Proteomes" id="UP000305881">
    <property type="component" value="Chromosome"/>
</dbReference>
<dbReference type="OrthoDB" id="9776359at2"/>
<dbReference type="InterPro" id="IPR004338">
    <property type="entry name" value="NqrB/RnfD"/>
</dbReference>
<evidence type="ECO:0000256" key="2">
    <source>
        <dbReference type="ARBA" id="ARBA00022553"/>
    </source>
</evidence>
<dbReference type="PANTHER" id="PTHR30578:SF0">
    <property type="entry name" value="ION-TRANSLOCATING OXIDOREDUCTASE COMPLEX SUBUNIT D"/>
    <property type="match status" value="1"/>
</dbReference>
<comment type="subunit">
    <text evidence="10">The complex is composed of six subunits: RnfA, RnfB, RnfC, RnfD, RnfE and RnfG.</text>
</comment>
<evidence type="ECO:0000256" key="6">
    <source>
        <dbReference type="ARBA" id="ARBA00022967"/>
    </source>
</evidence>
<keyword evidence="8 10" id="KW-1133">Transmembrane helix</keyword>
<name>A0A4P9UJT4_METBY</name>
<feature type="transmembrane region" description="Helical" evidence="10">
    <location>
        <begin position="260"/>
        <end position="280"/>
    </location>
</feature>
<feature type="transmembrane region" description="Helical" evidence="10">
    <location>
        <begin position="20"/>
        <end position="39"/>
    </location>
</feature>
<evidence type="ECO:0000256" key="3">
    <source>
        <dbReference type="ARBA" id="ARBA00022630"/>
    </source>
</evidence>
<dbReference type="InterPro" id="IPR011303">
    <property type="entry name" value="RnfD_bac"/>
</dbReference>
<protein>
    <recommendedName>
        <fullName evidence="10">Ion-translocating oxidoreductase complex subunit D</fullName>
        <ecNumber evidence="10">7.-.-.-</ecNumber>
    </recommendedName>
    <alternativeName>
        <fullName evidence="10">Rnf electron transport complex subunit D</fullName>
    </alternativeName>
</protein>
<feature type="modified residue" description="FMN phosphoryl threonine" evidence="10">
    <location>
        <position position="180"/>
    </location>
</feature>
<dbReference type="NCBIfam" id="NF002011">
    <property type="entry name" value="PRK00816.1"/>
    <property type="match status" value="1"/>
</dbReference>
<organism evidence="11 12">
    <name type="scientific">Methylotuvimicrobium buryatense</name>
    <name type="common">Methylomicrobium buryatense</name>
    <dbReference type="NCBI Taxonomy" id="95641"/>
    <lineage>
        <taxon>Bacteria</taxon>
        <taxon>Pseudomonadati</taxon>
        <taxon>Pseudomonadota</taxon>
        <taxon>Gammaproteobacteria</taxon>
        <taxon>Methylococcales</taxon>
        <taxon>Methylococcaceae</taxon>
        <taxon>Methylotuvimicrobium</taxon>
    </lineage>
</organism>
<accession>A0A4P9UJT4</accession>
<feature type="transmembrane region" description="Helical" evidence="10">
    <location>
        <begin position="235"/>
        <end position="254"/>
    </location>
</feature>
<keyword evidence="4 10" id="KW-0288">FMN</keyword>
<proteinExistence type="inferred from homology"/>
<dbReference type="AlphaFoldDB" id="A0A4P9UJT4"/>
<evidence type="ECO:0000256" key="9">
    <source>
        <dbReference type="ARBA" id="ARBA00023136"/>
    </source>
</evidence>